<evidence type="ECO:0000259" key="2">
    <source>
        <dbReference type="PROSITE" id="PS51831"/>
    </source>
</evidence>
<dbReference type="Gene3D" id="3.40.50.300">
    <property type="entry name" value="P-loop containing nucleotide triphosphate hydrolases"/>
    <property type="match status" value="1"/>
</dbReference>
<name>A0ABZ2M212_9BACT</name>
<evidence type="ECO:0000313" key="4">
    <source>
        <dbReference type="Proteomes" id="UP001370348"/>
    </source>
</evidence>
<accession>A0ABZ2M212</accession>
<feature type="domain" description="HD" evidence="2">
    <location>
        <begin position="46"/>
        <end position="162"/>
    </location>
</feature>
<keyword evidence="4" id="KW-1185">Reference proteome</keyword>
<dbReference type="PANTHER" id="PTHR47545:SF1">
    <property type="entry name" value="MULTIFUNCTIONAL CCA PROTEIN"/>
    <property type="match status" value="1"/>
</dbReference>
<dbReference type="InterPro" id="IPR050124">
    <property type="entry name" value="tRNA_CCA-adding_enzyme"/>
</dbReference>
<sequence>MVAPARIDLPEAPDYRVPWDALQVFPWLRALEACPQDPIHHAEGNVWIHTRMVLETLAAMPAWRNLPDPQRRAVYLACLLHDVAKPATTRTEDDGRITAKGHSRRGELMARRILWELGEPFAIRELVCGLIRHHQVPFFLIERDDARRLAAEISLVAQCHLLALVAEADIRGRICRDLQRIVDNIDLYREYCRDEGCLDSPRAFASPHTRYTFFHSEGRHPDIEAWDDTKVSVVVMSGLPGSGKDTYVRTHFADWPVVSLDGLRDELDIDPTDNQGQVIQAARERAKEHLRRGERFVWNATNISRRFRAPLLSLLADYHARITVVYIEAPNDVLWSQNRAREAAVPDKNIHAMLDRWEVPDMTEAHEVRYVVAR</sequence>
<dbReference type="CDD" id="cd00077">
    <property type="entry name" value="HDc"/>
    <property type="match status" value="1"/>
</dbReference>
<reference evidence="3 4" key="1">
    <citation type="submission" date="2021-12" db="EMBL/GenBank/DDBJ databases">
        <title>Discovery of the Pendulisporaceae a myxobacterial family with distinct sporulation behavior and unique specialized metabolism.</title>
        <authorList>
            <person name="Garcia R."/>
            <person name="Popoff A."/>
            <person name="Bader C.D."/>
            <person name="Loehr J."/>
            <person name="Walesch S."/>
            <person name="Walt C."/>
            <person name="Boldt J."/>
            <person name="Bunk B."/>
            <person name="Haeckl F.J.F.P.J."/>
            <person name="Gunesch A.P."/>
            <person name="Birkelbach J."/>
            <person name="Nuebel U."/>
            <person name="Pietschmann T."/>
            <person name="Bach T."/>
            <person name="Mueller R."/>
        </authorList>
    </citation>
    <scope>NUCLEOTIDE SEQUENCE [LARGE SCALE GENOMIC DNA]</scope>
    <source>
        <strain evidence="3 4">MSr11954</strain>
    </source>
</reference>
<dbReference type="SMART" id="SM00471">
    <property type="entry name" value="HDc"/>
    <property type="match status" value="1"/>
</dbReference>
<protein>
    <submittedName>
        <fullName evidence="3">AAA family ATPase</fullName>
    </submittedName>
</protein>
<dbReference type="SUPFAM" id="SSF109604">
    <property type="entry name" value="HD-domain/PDEase-like"/>
    <property type="match status" value="1"/>
</dbReference>
<dbReference type="InterPro" id="IPR003607">
    <property type="entry name" value="HD/PDEase_dom"/>
</dbReference>
<dbReference type="RefSeq" id="WP_394826644.1">
    <property type="nucleotide sequence ID" value="NZ_CP089984.1"/>
</dbReference>
<dbReference type="EMBL" id="CP089984">
    <property type="protein sequence ID" value="WXB17015.1"/>
    <property type="molecule type" value="Genomic_DNA"/>
</dbReference>
<keyword evidence="1" id="KW-0547">Nucleotide-binding</keyword>
<gene>
    <name evidence="3" type="ORF">LZC94_06995</name>
</gene>
<evidence type="ECO:0000256" key="1">
    <source>
        <dbReference type="ARBA" id="ARBA00022741"/>
    </source>
</evidence>
<dbReference type="InterPro" id="IPR027417">
    <property type="entry name" value="P-loop_NTPase"/>
</dbReference>
<dbReference type="PROSITE" id="PS51831">
    <property type="entry name" value="HD"/>
    <property type="match status" value="1"/>
</dbReference>
<dbReference type="Proteomes" id="UP001370348">
    <property type="component" value="Chromosome"/>
</dbReference>
<dbReference type="SUPFAM" id="SSF52540">
    <property type="entry name" value="P-loop containing nucleoside triphosphate hydrolases"/>
    <property type="match status" value="1"/>
</dbReference>
<dbReference type="Pfam" id="PF01966">
    <property type="entry name" value="HD"/>
    <property type="match status" value="1"/>
</dbReference>
<dbReference type="Pfam" id="PF13671">
    <property type="entry name" value="AAA_33"/>
    <property type="match status" value="1"/>
</dbReference>
<dbReference type="InterPro" id="IPR006674">
    <property type="entry name" value="HD_domain"/>
</dbReference>
<dbReference type="Gene3D" id="1.10.3090.10">
    <property type="entry name" value="cca-adding enzyme, domain 2"/>
    <property type="match status" value="1"/>
</dbReference>
<organism evidence="3 4">
    <name type="scientific">Pendulispora albinea</name>
    <dbReference type="NCBI Taxonomy" id="2741071"/>
    <lineage>
        <taxon>Bacteria</taxon>
        <taxon>Pseudomonadati</taxon>
        <taxon>Myxococcota</taxon>
        <taxon>Myxococcia</taxon>
        <taxon>Myxococcales</taxon>
        <taxon>Sorangiineae</taxon>
        <taxon>Pendulisporaceae</taxon>
        <taxon>Pendulispora</taxon>
    </lineage>
</organism>
<dbReference type="PANTHER" id="PTHR47545">
    <property type="entry name" value="MULTIFUNCTIONAL CCA PROTEIN"/>
    <property type="match status" value="1"/>
</dbReference>
<evidence type="ECO:0000313" key="3">
    <source>
        <dbReference type="EMBL" id="WXB17015.1"/>
    </source>
</evidence>
<proteinExistence type="predicted"/>